<name>A0A059MRF8_9NOCA</name>
<reference evidence="2 4" key="1">
    <citation type="journal article" date="2018" name="Biodegradation">
        <title>1,4-Dioxane degradation characteristics of Rhodococcus aetherivorans JCM 14343.</title>
        <authorList>
            <person name="Inoue D."/>
            <person name="Tsunoda T."/>
            <person name="Yamamoto N."/>
            <person name="Ike M."/>
            <person name="Sei K."/>
        </authorList>
    </citation>
    <scope>NUCLEOTIDE SEQUENCE [LARGE SCALE GENOMIC DNA]</scope>
    <source>
        <strain evidence="2 4">JCM 14343</strain>
    </source>
</reference>
<evidence type="ECO:0000259" key="1">
    <source>
        <dbReference type="PROSITE" id="PS50995"/>
    </source>
</evidence>
<dbReference type="RefSeq" id="WP_006938121.1">
    <property type="nucleotide sequence ID" value="NZ_BAAAYP010000012.1"/>
</dbReference>
<accession>A0A059MRF8</accession>
<dbReference type="Pfam" id="PF01047">
    <property type="entry name" value="MarR"/>
    <property type="match status" value="1"/>
</dbReference>
<reference evidence="3" key="3">
    <citation type="submission" date="2022-09" db="EMBL/GenBank/DDBJ databases">
        <title>The genome sequence of Rhodococcus aetherivorans N1.</title>
        <authorList>
            <person name="Jiang W."/>
        </authorList>
    </citation>
    <scope>NUCLEOTIDE SEQUENCE</scope>
    <source>
        <strain evidence="3">N1</strain>
    </source>
</reference>
<dbReference type="AlphaFoldDB" id="A0A059MRF8"/>
<dbReference type="Proteomes" id="UP001163947">
    <property type="component" value="Chromosome"/>
</dbReference>
<dbReference type="PRINTS" id="PR00598">
    <property type="entry name" value="HTHMARR"/>
</dbReference>
<accession>N1MAG6</accession>
<dbReference type="PANTHER" id="PTHR33164:SF43">
    <property type="entry name" value="HTH-TYPE TRANSCRIPTIONAL REPRESSOR YETL"/>
    <property type="match status" value="1"/>
</dbReference>
<sequence length="152" mass="16837">MAVQPDTAHALVDAIFLFGRTLRTTLANSTGDPLPNALTGVLFVLWRMGECRPTELAAELCMSQSALSRQLGELVERGMVDRHRDPDDRRAHRVSVSETGQKALREIRDRRASRLHELLGGWDQAQAESALDALAHLNHTLSVHEPPGRNCL</sequence>
<keyword evidence="4" id="KW-1185">Reference proteome</keyword>
<protein>
    <submittedName>
        <fullName evidence="3">MarR family winged helix-turn-helix transcriptional regulator</fullName>
    </submittedName>
    <submittedName>
        <fullName evidence="2">Transcriptional regulator, MarR family</fullName>
    </submittedName>
</protein>
<feature type="domain" description="HTH marR-type" evidence="1">
    <location>
        <begin position="8"/>
        <end position="139"/>
    </location>
</feature>
<evidence type="ECO:0000313" key="4">
    <source>
        <dbReference type="Proteomes" id="UP000325466"/>
    </source>
</evidence>
<dbReference type="PROSITE" id="PS50995">
    <property type="entry name" value="HTH_MARR_2"/>
    <property type="match status" value="1"/>
</dbReference>
<dbReference type="InterPro" id="IPR036390">
    <property type="entry name" value="WH_DNA-bd_sf"/>
</dbReference>
<dbReference type="GO" id="GO:0003700">
    <property type="term" value="F:DNA-binding transcription factor activity"/>
    <property type="evidence" value="ECO:0007669"/>
    <property type="project" value="InterPro"/>
</dbReference>
<evidence type="ECO:0000313" key="2">
    <source>
        <dbReference type="EMBL" id="GES37169.1"/>
    </source>
</evidence>
<dbReference type="InterPro" id="IPR039422">
    <property type="entry name" value="MarR/SlyA-like"/>
</dbReference>
<accession>A0A0F6VJ05</accession>
<dbReference type="GeneID" id="83622086"/>
<organism evidence="3 5">
    <name type="scientific">Rhodococcus aetherivorans</name>
    <dbReference type="NCBI Taxonomy" id="191292"/>
    <lineage>
        <taxon>Bacteria</taxon>
        <taxon>Bacillati</taxon>
        <taxon>Actinomycetota</taxon>
        <taxon>Actinomycetes</taxon>
        <taxon>Mycobacteriales</taxon>
        <taxon>Nocardiaceae</taxon>
        <taxon>Rhodococcus</taxon>
    </lineage>
</organism>
<dbReference type="SUPFAM" id="SSF46785">
    <property type="entry name" value="Winged helix' DNA-binding domain"/>
    <property type="match status" value="1"/>
</dbReference>
<dbReference type="InterPro" id="IPR000835">
    <property type="entry name" value="HTH_MarR-typ"/>
</dbReference>
<dbReference type="GO" id="GO:0006950">
    <property type="term" value="P:response to stress"/>
    <property type="evidence" value="ECO:0007669"/>
    <property type="project" value="TreeGrafter"/>
</dbReference>
<evidence type="ECO:0000313" key="3">
    <source>
        <dbReference type="EMBL" id="UYF92134.1"/>
    </source>
</evidence>
<dbReference type="Gene3D" id="1.10.10.10">
    <property type="entry name" value="Winged helix-like DNA-binding domain superfamily/Winged helix DNA-binding domain"/>
    <property type="match status" value="1"/>
</dbReference>
<reference evidence="2" key="2">
    <citation type="submission" date="2019-10" db="EMBL/GenBank/DDBJ databases">
        <title>Draft genome sequence of Rhodococcus aetherivorans JCM 14343.</title>
        <authorList>
            <person name="Inoue D."/>
            <person name="Nakazawa M."/>
            <person name="Yamamoto N."/>
            <person name="Sei K."/>
            <person name="Ike M."/>
        </authorList>
    </citation>
    <scope>NUCLEOTIDE SEQUENCE</scope>
    <source>
        <strain evidence="2">JCM 14343</strain>
    </source>
</reference>
<dbReference type="Proteomes" id="UP000325466">
    <property type="component" value="Unassembled WGS sequence"/>
</dbReference>
<dbReference type="InterPro" id="IPR036388">
    <property type="entry name" value="WH-like_DNA-bd_sf"/>
</dbReference>
<dbReference type="SMART" id="SM00347">
    <property type="entry name" value="HTH_MARR"/>
    <property type="match status" value="1"/>
</dbReference>
<dbReference type="EMBL" id="BLAH01000083">
    <property type="protein sequence ID" value="GES37169.1"/>
    <property type="molecule type" value="Genomic_DNA"/>
</dbReference>
<gene>
    <name evidence="3" type="ORF">OCS65_16675</name>
    <name evidence="2" type="ORF">RAJCM14343_2423</name>
</gene>
<dbReference type="PANTHER" id="PTHR33164">
    <property type="entry name" value="TRANSCRIPTIONAL REGULATOR, MARR FAMILY"/>
    <property type="match status" value="1"/>
</dbReference>
<dbReference type="EMBL" id="CP106982">
    <property type="protein sequence ID" value="UYF92134.1"/>
    <property type="molecule type" value="Genomic_DNA"/>
</dbReference>
<proteinExistence type="predicted"/>
<evidence type="ECO:0000313" key="5">
    <source>
        <dbReference type="Proteomes" id="UP001163947"/>
    </source>
</evidence>
<dbReference type="KEGG" id="rav:AAT18_12270"/>